<gene>
    <name evidence="1" type="ORF">DYBT9623_02961</name>
</gene>
<evidence type="ECO:0000313" key="1">
    <source>
        <dbReference type="EMBL" id="CAG5070221.1"/>
    </source>
</evidence>
<sequence length="55" mass="6469">MKTKAQSKDKALPKGWTLNPSLDGKYAHLDLFREKFDRDNEFIRRVGLPDFMKSK</sequence>
<organism evidence="1 2">
    <name type="scientific">Dyadobacter linearis</name>
    <dbReference type="NCBI Taxonomy" id="2823330"/>
    <lineage>
        <taxon>Bacteria</taxon>
        <taxon>Pseudomonadati</taxon>
        <taxon>Bacteroidota</taxon>
        <taxon>Cytophagia</taxon>
        <taxon>Cytophagales</taxon>
        <taxon>Spirosomataceae</taxon>
        <taxon>Dyadobacter</taxon>
    </lineage>
</organism>
<reference evidence="1 2" key="1">
    <citation type="submission" date="2021-04" db="EMBL/GenBank/DDBJ databases">
        <authorList>
            <person name="Rodrigo-Torres L."/>
            <person name="Arahal R. D."/>
            <person name="Lucena T."/>
        </authorList>
    </citation>
    <scope>NUCLEOTIDE SEQUENCE [LARGE SCALE GENOMIC DNA]</scope>
    <source>
        <strain evidence="1 2">CECT 9623</strain>
    </source>
</reference>
<dbReference type="RefSeq" id="WP_215234265.1">
    <property type="nucleotide sequence ID" value="NZ_CAJRAU010000003.1"/>
</dbReference>
<name>A0ABN7R835_9BACT</name>
<accession>A0ABN7R835</accession>
<protein>
    <submittedName>
        <fullName evidence="1">Uncharacterized protein</fullName>
    </submittedName>
</protein>
<keyword evidence="2" id="KW-1185">Reference proteome</keyword>
<proteinExistence type="predicted"/>
<dbReference type="EMBL" id="CAJRAU010000003">
    <property type="protein sequence ID" value="CAG5070221.1"/>
    <property type="molecule type" value="Genomic_DNA"/>
</dbReference>
<evidence type="ECO:0000313" key="2">
    <source>
        <dbReference type="Proteomes" id="UP000679725"/>
    </source>
</evidence>
<dbReference type="Proteomes" id="UP000679725">
    <property type="component" value="Unassembled WGS sequence"/>
</dbReference>
<comment type="caution">
    <text evidence="1">The sequence shown here is derived from an EMBL/GenBank/DDBJ whole genome shotgun (WGS) entry which is preliminary data.</text>
</comment>